<feature type="region of interest" description="Disordered" evidence="5">
    <location>
        <begin position="77"/>
        <end position="283"/>
    </location>
</feature>
<dbReference type="EMBL" id="JXTC01000308">
    <property type="protein sequence ID" value="PON66941.1"/>
    <property type="molecule type" value="Genomic_DNA"/>
</dbReference>
<dbReference type="InterPro" id="IPR049808">
    <property type="entry name" value="CONSTANS-like_Bbox1"/>
</dbReference>
<dbReference type="Proteomes" id="UP000237000">
    <property type="component" value="Unassembled WGS sequence"/>
</dbReference>
<keyword evidence="8" id="KW-1185">Reference proteome</keyword>
<feature type="compositionally biased region" description="Acidic residues" evidence="5">
    <location>
        <begin position="91"/>
        <end position="135"/>
    </location>
</feature>
<evidence type="ECO:0000259" key="6">
    <source>
        <dbReference type="PROSITE" id="PS50119"/>
    </source>
</evidence>
<name>A0A2P5D0V7_TREOI</name>
<keyword evidence="1" id="KW-0479">Metal-binding</keyword>
<dbReference type="InParanoid" id="A0A2P5D0V7"/>
<dbReference type="SMART" id="SM00336">
    <property type="entry name" value="BBOX"/>
    <property type="match status" value="1"/>
</dbReference>
<accession>A0A2P5D0V7</accession>
<dbReference type="PROSITE" id="PS50119">
    <property type="entry name" value="ZF_BBOX"/>
    <property type="match status" value="1"/>
</dbReference>
<feature type="compositionally biased region" description="Low complexity" evidence="5">
    <location>
        <begin position="142"/>
        <end position="160"/>
    </location>
</feature>
<dbReference type="PANTHER" id="PTHR31717:SF57">
    <property type="entry name" value="ZINC FINGER PROTEIN CONSTANS-LIKE"/>
    <property type="match status" value="1"/>
</dbReference>
<dbReference type="OrthoDB" id="153872at2759"/>
<gene>
    <name evidence="7" type="ORF">TorRG33x02_266270</name>
</gene>
<comment type="caution">
    <text evidence="7">The sequence shown here is derived from an EMBL/GenBank/DDBJ whole genome shotgun (WGS) entry which is preliminary data.</text>
</comment>
<keyword evidence="2 4" id="KW-0863">Zinc-finger</keyword>
<reference evidence="8" key="1">
    <citation type="submission" date="2016-06" db="EMBL/GenBank/DDBJ databases">
        <title>Parallel loss of symbiosis genes in relatives of nitrogen-fixing non-legume Parasponia.</title>
        <authorList>
            <person name="Van Velzen R."/>
            <person name="Holmer R."/>
            <person name="Bu F."/>
            <person name="Rutten L."/>
            <person name="Van Zeijl A."/>
            <person name="Liu W."/>
            <person name="Santuari L."/>
            <person name="Cao Q."/>
            <person name="Sharma T."/>
            <person name="Shen D."/>
            <person name="Roswanjaya Y."/>
            <person name="Wardhani T."/>
            <person name="Kalhor M.S."/>
            <person name="Jansen J."/>
            <person name="Van den Hoogen J."/>
            <person name="Gungor B."/>
            <person name="Hartog M."/>
            <person name="Hontelez J."/>
            <person name="Verver J."/>
            <person name="Yang W.-C."/>
            <person name="Schijlen E."/>
            <person name="Repin R."/>
            <person name="Schilthuizen M."/>
            <person name="Schranz E."/>
            <person name="Heidstra R."/>
            <person name="Miyata K."/>
            <person name="Fedorova E."/>
            <person name="Kohlen W."/>
            <person name="Bisseling T."/>
            <person name="Smit S."/>
            <person name="Geurts R."/>
        </authorList>
    </citation>
    <scope>NUCLEOTIDE SEQUENCE [LARGE SCALE GENOMIC DNA]</scope>
    <source>
        <strain evidence="8">cv. RG33-2</strain>
    </source>
</reference>
<evidence type="ECO:0000256" key="4">
    <source>
        <dbReference type="PROSITE-ProRule" id="PRU00024"/>
    </source>
</evidence>
<keyword evidence="3" id="KW-0862">Zinc</keyword>
<organism evidence="7 8">
    <name type="scientific">Trema orientale</name>
    <name type="common">Charcoal tree</name>
    <name type="synonym">Celtis orientalis</name>
    <dbReference type="NCBI Taxonomy" id="63057"/>
    <lineage>
        <taxon>Eukaryota</taxon>
        <taxon>Viridiplantae</taxon>
        <taxon>Streptophyta</taxon>
        <taxon>Embryophyta</taxon>
        <taxon>Tracheophyta</taxon>
        <taxon>Spermatophyta</taxon>
        <taxon>Magnoliopsida</taxon>
        <taxon>eudicotyledons</taxon>
        <taxon>Gunneridae</taxon>
        <taxon>Pentapetalae</taxon>
        <taxon>rosids</taxon>
        <taxon>fabids</taxon>
        <taxon>Rosales</taxon>
        <taxon>Cannabaceae</taxon>
        <taxon>Trema</taxon>
    </lineage>
</organism>
<dbReference type="GO" id="GO:0008270">
    <property type="term" value="F:zinc ion binding"/>
    <property type="evidence" value="ECO:0007669"/>
    <property type="project" value="UniProtKB-KW"/>
</dbReference>
<feature type="domain" description="B box-type" evidence="6">
    <location>
        <begin position="1"/>
        <end position="45"/>
    </location>
</feature>
<dbReference type="InterPro" id="IPR000315">
    <property type="entry name" value="Znf_B-box"/>
</dbReference>
<dbReference type="PANTHER" id="PTHR31717">
    <property type="entry name" value="ZINC FINGER PROTEIN CONSTANS-LIKE 10"/>
    <property type="match status" value="1"/>
</dbReference>
<evidence type="ECO:0000256" key="5">
    <source>
        <dbReference type="SAM" id="MobiDB-lite"/>
    </source>
</evidence>
<evidence type="ECO:0000256" key="1">
    <source>
        <dbReference type="ARBA" id="ARBA00022723"/>
    </source>
</evidence>
<evidence type="ECO:0000256" key="3">
    <source>
        <dbReference type="ARBA" id="ARBA00022833"/>
    </source>
</evidence>
<dbReference type="AlphaFoldDB" id="A0A2P5D0V7"/>
<dbReference type="Pfam" id="PF00643">
    <property type="entry name" value="zf-B_box"/>
    <property type="match status" value="1"/>
</dbReference>
<evidence type="ECO:0000313" key="8">
    <source>
        <dbReference type="Proteomes" id="UP000237000"/>
    </source>
</evidence>
<proteinExistence type="predicted"/>
<feature type="compositionally biased region" description="Basic and acidic residues" evidence="5">
    <location>
        <begin position="216"/>
        <end position="234"/>
    </location>
</feature>
<evidence type="ECO:0000313" key="7">
    <source>
        <dbReference type="EMBL" id="PON66941.1"/>
    </source>
</evidence>
<sequence length="283" mass="30379">MKHCELCKALARTYCESDQASLCWNCDVKVHGANFLVARHSRSILCHACQSPTPWKASGAELGVTVSVCESCVVGAGNRGEGEDESHGGNDDDDGDGDDELDFDPDDDDPLGEGDDEGDDDDDGDDDDVEDEDGDNQVVPWSATSTTTPPPAASSSSSEESVSRFSNGGGEVSQSLTAFSLKRIREISSDPASEDNLDRSFPKRKYSAPSSCSGAESKERSVELRPLKEVRPETELPGQERPVLRSASGFESLRKFRRQGTRNLSKESGALDLDSAESPGRPI</sequence>
<dbReference type="CDD" id="cd19821">
    <property type="entry name" value="Bbox1_BBX-like"/>
    <property type="match status" value="1"/>
</dbReference>
<evidence type="ECO:0000256" key="2">
    <source>
        <dbReference type="ARBA" id="ARBA00022771"/>
    </source>
</evidence>
<protein>
    <submittedName>
        <fullName evidence="7">B-box-type zinc finger</fullName>
    </submittedName>
</protein>